<dbReference type="EMBL" id="JAUTXT010000014">
    <property type="protein sequence ID" value="KAK3675488.1"/>
    <property type="molecule type" value="Genomic_DNA"/>
</dbReference>
<dbReference type="Proteomes" id="UP001274830">
    <property type="component" value="Unassembled WGS sequence"/>
</dbReference>
<accession>A0AAE1C2H7</accession>
<proteinExistence type="predicted"/>
<dbReference type="Gene3D" id="3.40.50.720">
    <property type="entry name" value="NAD(P)-binding Rossmann-like Domain"/>
    <property type="match status" value="1"/>
</dbReference>
<dbReference type="AlphaFoldDB" id="A0AAE1C2H7"/>
<evidence type="ECO:0000313" key="1">
    <source>
        <dbReference type="EMBL" id="KAK3675488.1"/>
    </source>
</evidence>
<sequence>MAAQNRHHLPSASELTIDIRAVHAGEGTNKVAGVSGVVKEVEGSSLTEYQAGDEVLASIVLERRAGLITSTETVNVETSFVCRKPAGVSFQDAASLPTALVGVQAALHELCSRESQWDLDSGSRNATPAILITGSETLIGTVLVKVLHERLPLAHRYSTCSGPDDDGLGKLVCRLVPLGAIYAIDAEALELLKHLRAASEQYNGPEGKGAIIDVVGLVARRPELRDLLIGQKLFFDLEVQCAEERRLEPLLNAVKNLAAYAEALGEVAGTMRGVDDTVEEVM</sequence>
<evidence type="ECO:0000313" key="2">
    <source>
        <dbReference type="Proteomes" id="UP001274830"/>
    </source>
</evidence>
<dbReference type="InterPro" id="IPR011032">
    <property type="entry name" value="GroES-like_sf"/>
</dbReference>
<organism evidence="1 2">
    <name type="scientific">Recurvomyces mirabilis</name>
    <dbReference type="NCBI Taxonomy" id="574656"/>
    <lineage>
        <taxon>Eukaryota</taxon>
        <taxon>Fungi</taxon>
        <taxon>Dikarya</taxon>
        <taxon>Ascomycota</taxon>
        <taxon>Pezizomycotina</taxon>
        <taxon>Dothideomycetes</taxon>
        <taxon>Dothideomycetidae</taxon>
        <taxon>Mycosphaerellales</taxon>
        <taxon>Teratosphaeriaceae</taxon>
        <taxon>Recurvomyces</taxon>
    </lineage>
</organism>
<protein>
    <submittedName>
        <fullName evidence="1">Uncharacterized protein</fullName>
    </submittedName>
</protein>
<dbReference type="SUPFAM" id="SSF50129">
    <property type="entry name" value="GroES-like"/>
    <property type="match status" value="1"/>
</dbReference>
<comment type="caution">
    <text evidence="1">The sequence shown here is derived from an EMBL/GenBank/DDBJ whole genome shotgun (WGS) entry which is preliminary data.</text>
</comment>
<reference evidence="1" key="1">
    <citation type="submission" date="2023-07" db="EMBL/GenBank/DDBJ databases">
        <title>Black Yeasts Isolated from many extreme environments.</title>
        <authorList>
            <person name="Coleine C."/>
            <person name="Stajich J.E."/>
            <person name="Selbmann L."/>
        </authorList>
    </citation>
    <scope>NUCLEOTIDE SEQUENCE</scope>
    <source>
        <strain evidence="1">CCFEE 5485</strain>
    </source>
</reference>
<gene>
    <name evidence="1" type="ORF">LTR78_004571</name>
</gene>
<dbReference type="Gene3D" id="3.90.180.10">
    <property type="entry name" value="Medium-chain alcohol dehydrogenases, catalytic domain"/>
    <property type="match status" value="1"/>
</dbReference>
<name>A0AAE1C2H7_9PEZI</name>
<keyword evidence="2" id="KW-1185">Reference proteome</keyword>